<feature type="transmembrane region" description="Helical" evidence="1">
    <location>
        <begin position="49"/>
        <end position="66"/>
    </location>
</feature>
<accession>A0A0G2A4R5</accession>
<dbReference type="AlphaFoldDB" id="A0A0G2A4R5"/>
<sequence>MADTNQIGAVRYEWMAPEFARTERAPLWYIVVGVAWLGVMIYTGLTSQWVGLGVVAMVGLVLYLSGRMLPRTFAHQLTDKGVVVAGQFHAYGQLRSFWIAQGGQGPALNLSSAKKLSFLLTLQLGTADIEKVRTVLLEFLPEEAGRGEDVVDKIGRFFKL</sequence>
<organism evidence="2 3">
    <name type="scientific">candidate division Kazan bacterium GW2011_GWB1_52_7</name>
    <dbReference type="NCBI Taxonomy" id="1620414"/>
    <lineage>
        <taxon>Bacteria</taxon>
        <taxon>Bacteria division Kazan-3B-28</taxon>
    </lineage>
</organism>
<keyword evidence="1" id="KW-0472">Membrane</keyword>
<keyword evidence="1" id="KW-1133">Transmembrane helix</keyword>
<evidence type="ECO:0000313" key="3">
    <source>
        <dbReference type="Proteomes" id="UP000034913"/>
    </source>
</evidence>
<dbReference type="EMBL" id="LCRB01000001">
    <property type="protein sequence ID" value="KKW27234.1"/>
    <property type="molecule type" value="Genomic_DNA"/>
</dbReference>
<reference evidence="2 3" key="1">
    <citation type="journal article" date="2015" name="Nature">
        <title>rRNA introns, odd ribosomes, and small enigmatic genomes across a large radiation of phyla.</title>
        <authorList>
            <person name="Brown C.T."/>
            <person name="Hug L.A."/>
            <person name="Thomas B.C."/>
            <person name="Sharon I."/>
            <person name="Castelle C.J."/>
            <person name="Singh A."/>
            <person name="Wilkins M.J."/>
            <person name="Williams K.H."/>
            <person name="Banfield J.F."/>
        </authorList>
    </citation>
    <scope>NUCLEOTIDE SEQUENCE [LARGE SCALE GENOMIC DNA]</scope>
</reference>
<dbReference type="Proteomes" id="UP000034913">
    <property type="component" value="Unassembled WGS sequence"/>
</dbReference>
<name>A0A0G2A4R5_UNCK3</name>
<evidence type="ECO:0000313" key="2">
    <source>
        <dbReference type="EMBL" id="KKW27234.1"/>
    </source>
</evidence>
<protein>
    <recommendedName>
        <fullName evidence="4">DUF5673 domain-containing protein</fullName>
    </recommendedName>
</protein>
<comment type="caution">
    <text evidence="2">The sequence shown here is derived from an EMBL/GenBank/DDBJ whole genome shotgun (WGS) entry which is preliminary data.</text>
</comment>
<gene>
    <name evidence="2" type="ORF">VF00_C0001G0169</name>
</gene>
<feature type="transmembrane region" description="Helical" evidence="1">
    <location>
        <begin position="25"/>
        <end position="43"/>
    </location>
</feature>
<evidence type="ECO:0008006" key="4">
    <source>
        <dbReference type="Google" id="ProtNLM"/>
    </source>
</evidence>
<keyword evidence="1" id="KW-0812">Transmembrane</keyword>
<proteinExistence type="predicted"/>
<evidence type="ECO:0000256" key="1">
    <source>
        <dbReference type="SAM" id="Phobius"/>
    </source>
</evidence>